<dbReference type="Proteomes" id="UP000722957">
    <property type="component" value="Unassembled WGS sequence"/>
</dbReference>
<name>A0A1V9JM95_VIBAN</name>
<dbReference type="AlphaFoldDB" id="A0A1V9JM95"/>
<dbReference type="PROSITE" id="PS51186">
    <property type="entry name" value="GNAT"/>
    <property type="match status" value="1"/>
</dbReference>
<evidence type="ECO:0000313" key="6">
    <source>
        <dbReference type="EMBL" id="MBF4273295.1"/>
    </source>
</evidence>
<dbReference type="Proteomes" id="UP000256923">
    <property type="component" value="Chromosome 1"/>
</dbReference>
<dbReference type="Pfam" id="PF13302">
    <property type="entry name" value="Acetyltransf_3"/>
    <property type="match status" value="1"/>
</dbReference>
<dbReference type="PANTHER" id="PTHR43792:SF8">
    <property type="entry name" value="[RIBOSOMAL PROTEIN US5]-ALANINE N-ACETYLTRANSFERASE"/>
    <property type="match status" value="1"/>
</dbReference>
<keyword evidence="6" id="KW-0687">Ribonucleoprotein</keyword>
<dbReference type="InterPro" id="IPR000182">
    <property type="entry name" value="GNAT_dom"/>
</dbReference>
<protein>
    <submittedName>
        <fullName evidence="6">30S ribosomal protein S5 alanine N-acetyltransferase</fullName>
    </submittedName>
</protein>
<dbReference type="RefSeq" id="WP_013856783.1">
    <property type="nucleotide sequence ID" value="NZ_CP020534.1"/>
</dbReference>
<dbReference type="GO" id="GO:0005737">
    <property type="term" value="C:cytoplasm"/>
    <property type="evidence" value="ECO:0007669"/>
    <property type="project" value="TreeGrafter"/>
</dbReference>
<reference evidence="6 8" key="2">
    <citation type="journal article" date="2021" name="PeerJ">
        <title>Analysis of 44 Vibrio anguillarum genomes reveals high genetic diversity.</title>
        <authorList>
            <person name="Hansen M.J."/>
            <person name="Dalsgaard I."/>
        </authorList>
    </citation>
    <scope>NUCLEOTIDE SEQUENCE [LARGE SCALE GENOMIC DNA]</scope>
    <source>
        <strain evidence="6 8">17-16730-2A</strain>
    </source>
</reference>
<dbReference type="GO" id="GO:0005840">
    <property type="term" value="C:ribosome"/>
    <property type="evidence" value="ECO:0007669"/>
    <property type="project" value="UniProtKB-KW"/>
</dbReference>
<evidence type="ECO:0000256" key="2">
    <source>
        <dbReference type="ARBA" id="ARBA00023315"/>
    </source>
</evidence>
<evidence type="ECO:0000256" key="1">
    <source>
        <dbReference type="ARBA" id="ARBA00022679"/>
    </source>
</evidence>
<evidence type="ECO:0000313" key="5">
    <source>
        <dbReference type="EMBL" id="AZS23679.1"/>
    </source>
</evidence>
<evidence type="ECO:0000313" key="8">
    <source>
        <dbReference type="Proteomes" id="UP000722957"/>
    </source>
</evidence>
<evidence type="ECO:0000313" key="7">
    <source>
        <dbReference type="Proteomes" id="UP000256923"/>
    </source>
</evidence>
<organism evidence="6 8">
    <name type="scientific">Vibrio anguillarum</name>
    <name type="common">Listonella anguillarum</name>
    <dbReference type="NCBI Taxonomy" id="55601"/>
    <lineage>
        <taxon>Bacteria</taxon>
        <taxon>Pseudomonadati</taxon>
        <taxon>Pseudomonadota</taxon>
        <taxon>Gammaproteobacteria</taxon>
        <taxon>Vibrionales</taxon>
        <taxon>Vibrionaceae</taxon>
        <taxon>Vibrio</taxon>
    </lineage>
</organism>
<reference evidence="5 7" key="1">
    <citation type="submission" date="2018-12" db="EMBL/GenBank/DDBJ databases">
        <title>Characterization and Draft Genome of Vibrio anguillarum J360 Marine Pathogen Isolated from an Outbreak in Lumpfish (Cyclopterus lumpus).</title>
        <authorList>
            <person name="Vasquez J.I."/>
            <person name="Cao T."/>
            <person name="Chakraborty S."/>
            <person name="Gnanagobal H."/>
            <person name="Wescot J."/>
            <person name="Boyce D."/>
            <person name="Santander J."/>
        </authorList>
    </citation>
    <scope>NUCLEOTIDE SEQUENCE [LARGE SCALE GENOMIC DNA]</scope>
    <source>
        <strain evidence="5 7">J360</strain>
    </source>
</reference>
<keyword evidence="6" id="KW-0689">Ribosomal protein</keyword>
<feature type="domain" description="N-acetyltransferase" evidence="4">
    <location>
        <begin position="18"/>
        <end position="183"/>
    </location>
</feature>
<dbReference type="Gene3D" id="3.40.630.30">
    <property type="match status" value="1"/>
</dbReference>
<evidence type="ECO:0000259" key="4">
    <source>
        <dbReference type="PROSITE" id="PS51186"/>
    </source>
</evidence>
<dbReference type="OMA" id="AACIPDN"/>
<proteinExistence type="inferred from homology"/>
<keyword evidence="1 5" id="KW-0808">Transferase</keyword>
<dbReference type="SUPFAM" id="SSF55729">
    <property type="entry name" value="Acyl-CoA N-acyltransferases (Nat)"/>
    <property type="match status" value="1"/>
</dbReference>
<accession>A0A1V9JM95</accession>
<dbReference type="InterPro" id="IPR051531">
    <property type="entry name" value="N-acetyltransferase"/>
</dbReference>
<evidence type="ECO:0000256" key="3">
    <source>
        <dbReference type="ARBA" id="ARBA00038502"/>
    </source>
</evidence>
<dbReference type="EMBL" id="RDOM01000044">
    <property type="protein sequence ID" value="MBF4273295.1"/>
    <property type="molecule type" value="Genomic_DNA"/>
</dbReference>
<gene>
    <name evidence="5" type="ORF">DYL72_00510</name>
    <name evidence="6" type="ORF">EAY07_14920</name>
</gene>
<dbReference type="GO" id="GO:0008999">
    <property type="term" value="F:protein-N-terminal-alanine acetyltransferase activity"/>
    <property type="evidence" value="ECO:0007669"/>
    <property type="project" value="TreeGrafter"/>
</dbReference>
<sequence>MMQSCSTLSQVYEVDNDILVRTAKLEDAEMIAAYFTSNREHLRPWEPKREAAFFEAHGWAQRLIKLGELHKMQLGYYLLIIDINSGDMLGTISFSNLSRFPFYACNLGYSLAKNAQGKGIMGRALKMACHYMFKVQNLHRIMAGYMPINKRSEAVLMKMGFQAEGYAKNYLLIDGQWEDHNLTALINADWRPS</sequence>
<comment type="similarity">
    <text evidence="3">Belongs to the acetyltransferase family. RimJ subfamily.</text>
</comment>
<dbReference type="NCBIfam" id="NF008072">
    <property type="entry name" value="PRK10809.1"/>
    <property type="match status" value="1"/>
</dbReference>
<dbReference type="EMBL" id="CP034672">
    <property type="protein sequence ID" value="AZS23679.1"/>
    <property type="molecule type" value="Genomic_DNA"/>
</dbReference>
<keyword evidence="2" id="KW-0012">Acyltransferase</keyword>
<dbReference type="InterPro" id="IPR016181">
    <property type="entry name" value="Acyl_CoA_acyltransferase"/>
</dbReference>
<dbReference type="PANTHER" id="PTHR43792">
    <property type="entry name" value="GNAT FAMILY, PUTATIVE (AFU_ORTHOLOGUE AFUA_3G00765)-RELATED-RELATED"/>
    <property type="match status" value="1"/>
</dbReference>